<dbReference type="OrthoDB" id="9811076at2"/>
<dbReference type="Gene3D" id="2.30.30.90">
    <property type="match status" value="1"/>
</dbReference>
<sequence length="76" mass="8366">MTLAEGKIGCDYIVEKLTLPDQTEKRLQALGMIEGTEISVLNNKNEGTVIIKMRSTRLALGKGISSHIEVRGKDHD</sequence>
<reference evidence="4 6" key="2">
    <citation type="submission" date="2020-04" db="EMBL/GenBank/DDBJ databases">
        <authorList>
            <person name="Hitch T.C.A."/>
            <person name="Wylensek D."/>
            <person name="Clavel T."/>
        </authorList>
    </citation>
    <scope>NUCLEOTIDE SEQUENCE [LARGE SCALE GENOMIC DNA]</scope>
    <source>
        <strain evidence="4 6">WCA-386-APC-2A</strain>
    </source>
</reference>
<evidence type="ECO:0000313" key="6">
    <source>
        <dbReference type="Proteomes" id="UP000536773"/>
    </source>
</evidence>
<keyword evidence="1" id="KW-0408">Iron</keyword>
<dbReference type="Pfam" id="PF04023">
    <property type="entry name" value="FeoA"/>
    <property type="match status" value="1"/>
</dbReference>
<organism evidence="4 6">
    <name type="scientific">Megasphaera elsdenii</name>
    <dbReference type="NCBI Taxonomy" id="907"/>
    <lineage>
        <taxon>Bacteria</taxon>
        <taxon>Bacillati</taxon>
        <taxon>Bacillota</taxon>
        <taxon>Negativicutes</taxon>
        <taxon>Veillonellales</taxon>
        <taxon>Veillonellaceae</taxon>
        <taxon>Megasphaera</taxon>
    </lineage>
</organism>
<dbReference type="EMBL" id="JABBJH010000009">
    <property type="protein sequence ID" value="NMK39221.1"/>
    <property type="molecule type" value="Genomic_DNA"/>
</dbReference>
<dbReference type="InterPro" id="IPR038157">
    <property type="entry name" value="FeoA_core_dom"/>
</dbReference>
<dbReference type="Proteomes" id="UP000536773">
    <property type="component" value="Unassembled WGS sequence"/>
</dbReference>
<reference evidence="3 5" key="1">
    <citation type="journal article" date="2018" name="Genome Announc.">
        <title>Complete genomes of two Megasphaera elsdenii strains, NCIMB 702410 and ATCC 25940.</title>
        <authorList>
            <person name="Hatmaker E.A."/>
            <person name="O'Dell K."/>
            <person name="Riley L.A."/>
            <person name="Klingeman D.M."/>
            <person name="Guss A.M."/>
        </authorList>
    </citation>
    <scope>NUCLEOTIDE SEQUENCE [LARGE SCALE GENOMIC DNA]</scope>
    <source>
        <strain evidence="3 5">NCIMB702410</strain>
    </source>
</reference>
<accession>A0A1M6NHG4</accession>
<dbReference type="InterPro" id="IPR053184">
    <property type="entry name" value="FeoA-like"/>
</dbReference>
<dbReference type="AlphaFoldDB" id="A0A1M6NHG4"/>
<evidence type="ECO:0000313" key="4">
    <source>
        <dbReference type="EMBL" id="NMK39221.1"/>
    </source>
</evidence>
<feature type="domain" description="Ferrous iron transporter FeoA-like" evidence="2">
    <location>
        <begin position="1"/>
        <end position="72"/>
    </location>
</feature>
<name>A0A1M6NHG4_MEGEL</name>
<dbReference type="GO" id="GO:0046914">
    <property type="term" value="F:transition metal ion binding"/>
    <property type="evidence" value="ECO:0007669"/>
    <property type="project" value="InterPro"/>
</dbReference>
<protein>
    <submittedName>
        <fullName evidence="4">Ferrous iron transport protein A</fullName>
    </submittedName>
</protein>
<dbReference type="RefSeq" id="WP_014015096.1">
    <property type="nucleotide sequence ID" value="NZ_AP031433.1"/>
</dbReference>
<dbReference type="SMART" id="SM00899">
    <property type="entry name" value="FeoA"/>
    <property type="match status" value="1"/>
</dbReference>
<proteinExistence type="predicted"/>
<dbReference type="SUPFAM" id="SSF50037">
    <property type="entry name" value="C-terminal domain of transcriptional repressors"/>
    <property type="match status" value="1"/>
</dbReference>
<evidence type="ECO:0000313" key="5">
    <source>
        <dbReference type="Proteomes" id="UP000238358"/>
    </source>
</evidence>
<dbReference type="InterPro" id="IPR007167">
    <property type="entry name" value="Fe-transptr_FeoA-like"/>
</dbReference>
<dbReference type="EMBL" id="CP027569">
    <property type="protein sequence ID" value="AVO26637.1"/>
    <property type="molecule type" value="Genomic_DNA"/>
</dbReference>
<evidence type="ECO:0000313" key="3">
    <source>
        <dbReference type="EMBL" id="AVO26637.1"/>
    </source>
</evidence>
<evidence type="ECO:0000259" key="2">
    <source>
        <dbReference type="SMART" id="SM00899"/>
    </source>
</evidence>
<dbReference type="InterPro" id="IPR008988">
    <property type="entry name" value="Transcriptional_repressor_C"/>
</dbReference>
<dbReference type="Proteomes" id="UP000238358">
    <property type="component" value="Chromosome"/>
</dbReference>
<dbReference type="GeneID" id="97491053"/>
<dbReference type="PANTHER" id="PTHR43151">
    <property type="entry name" value="FEOA FAMILY PROTEIN"/>
    <property type="match status" value="1"/>
</dbReference>
<dbReference type="PANTHER" id="PTHR43151:SF1">
    <property type="entry name" value="SSR2333 PROTEIN"/>
    <property type="match status" value="1"/>
</dbReference>
<gene>
    <name evidence="3" type="ORF">C6Y28_02840</name>
    <name evidence="4" type="ORF">HG933_07480</name>
</gene>
<evidence type="ECO:0000256" key="1">
    <source>
        <dbReference type="ARBA" id="ARBA00023004"/>
    </source>
</evidence>